<feature type="transmembrane region" description="Helical" evidence="1">
    <location>
        <begin position="12"/>
        <end position="32"/>
    </location>
</feature>
<dbReference type="AlphaFoldDB" id="A0A3N2C7I6"/>
<feature type="transmembrane region" description="Helical" evidence="1">
    <location>
        <begin position="68"/>
        <end position="93"/>
    </location>
</feature>
<gene>
    <name evidence="2" type="ORF">EDD42_3572</name>
</gene>
<keyword evidence="1" id="KW-1133">Transmembrane helix</keyword>
<dbReference type="EMBL" id="RKHL01000001">
    <property type="protein sequence ID" value="ROR83461.1"/>
    <property type="molecule type" value="Genomic_DNA"/>
</dbReference>
<dbReference type="Proteomes" id="UP000266915">
    <property type="component" value="Unassembled WGS sequence"/>
</dbReference>
<keyword evidence="1" id="KW-0812">Transmembrane</keyword>
<comment type="caution">
    <text evidence="2">The sequence shown here is derived from an EMBL/GenBank/DDBJ whole genome shotgun (WGS) entry which is preliminary data.</text>
</comment>
<name>A0A3N2C7I6_9MICO</name>
<reference evidence="2 3" key="1">
    <citation type="submission" date="2018-11" db="EMBL/GenBank/DDBJ databases">
        <title>Sequencing the genomes of 1000 actinobacteria strains.</title>
        <authorList>
            <person name="Klenk H.-P."/>
        </authorList>
    </citation>
    <scope>NUCLEOTIDE SEQUENCE [LARGE SCALE GENOMIC DNA]</scope>
    <source>
        <strain evidence="2 3">DSM 14012</strain>
    </source>
</reference>
<protein>
    <submittedName>
        <fullName evidence="2">Uncharacterized protein</fullName>
    </submittedName>
</protein>
<evidence type="ECO:0000313" key="2">
    <source>
        <dbReference type="EMBL" id="ROR83461.1"/>
    </source>
</evidence>
<evidence type="ECO:0000313" key="3">
    <source>
        <dbReference type="Proteomes" id="UP000266915"/>
    </source>
</evidence>
<proteinExistence type="predicted"/>
<feature type="transmembrane region" description="Helical" evidence="1">
    <location>
        <begin position="38"/>
        <end position="56"/>
    </location>
</feature>
<evidence type="ECO:0000256" key="1">
    <source>
        <dbReference type="SAM" id="Phobius"/>
    </source>
</evidence>
<dbReference type="RefSeq" id="WP_085511290.1">
    <property type="nucleotide sequence ID" value="NZ_FXAP01000002.1"/>
</dbReference>
<organism evidence="2 3">
    <name type="scientific">Plantibacter flavus</name>
    <dbReference type="NCBI Taxonomy" id="150123"/>
    <lineage>
        <taxon>Bacteria</taxon>
        <taxon>Bacillati</taxon>
        <taxon>Actinomycetota</taxon>
        <taxon>Actinomycetes</taxon>
        <taxon>Micrococcales</taxon>
        <taxon>Microbacteriaceae</taxon>
        <taxon>Plantibacter</taxon>
    </lineage>
</organism>
<accession>A0A3N2C7I6</accession>
<keyword evidence="1" id="KW-0472">Membrane</keyword>
<sequence>MAAKNEPISARACAILSIAIAAFSIYIVASTARDGGSWTFSVLACFVPLLFAVQGIRMSRQPGAPWPTFSLIGSIVGAALGLVSFGAFAWLLVRS</sequence>
<keyword evidence="3" id="KW-1185">Reference proteome</keyword>